<keyword evidence="2" id="KW-1185">Reference proteome</keyword>
<evidence type="ECO:0000313" key="1">
    <source>
        <dbReference type="EMBL" id="KKO18572.1"/>
    </source>
</evidence>
<dbReference type="Proteomes" id="UP000034954">
    <property type="component" value="Unassembled WGS sequence"/>
</dbReference>
<comment type="caution">
    <text evidence="1">The sequence shown here is derived from an EMBL/GenBank/DDBJ whole genome shotgun (WGS) entry which is preliminary data.</text>
</comment>
<protein>
    <submittedName>
        <fullName evidence="1">Uncharacterized protein</fullName>
    </submittedName>
</protein>
<evidence type="ECO:0000313" key="2">
    <source>
        <dbReference type="Proteomes" id="UP000034954"/>
    </source>
</evidence>
<feature type="non-terminal residue" evidence="1">
    <location>
        <position position="84"/>
    </location>
</feature>
<organism evidence="1 2">
    <name type="scientific">Candidatus Brocadia fulgida</name>
    <dbReference type="NCBI Taxonomy" id="380242"/>
    <lineage>
        <taxon>Bacteria</taxon>
        <taxon>Pseudomonadati</taxon>
        <taxon>Planctomycetota</taxon>
        <taxon>Candidatus Brocadiia</taxon>
        <taxon>Candidatus Brocadiales</taxon>
        <taxon>Candidatus Brocadiaceae</taxon>
        <taxon>Candidatus Brocadia</taxon>
    </lineage>
</organism>
<accession>A0A0M2URS9</accession>
<sequence>MNEKSNTVTIGFRTRGIWTTNDLTLLSTSIGNIYDLFLTKNIFHKSQVSYWENLDHWFHEYEKYIVSERKRTFCKSARSIFYLP</sequence>
<name>A0A0M2URS9_9BACT</name>
<gene>
    <name evidence="1" type="ORF">BROFUL_02720</name>
</gene>
<dbReference type="AlphaFoldDB" id="A0A0M2URS9"/>
<reference evidence="1 2" key="1">
    <citation type="journal article" date="2013" name="BMC Microbiol.">
        <title>Identification of the type II cytochrome c maturation pathway in anammox bacteria by comparative genomics.</title>
        <authorList>
            <person name="Ferousi C."/>
            <person name="Speth D.R."/>
            <person name="Reimann J."/>
            <person name="Op den Camp H.J."/>
            <person name="Allen J.W."/>
            <person name="Keltjens J.T."/>
            <person name="Jetten M.S."/>
        </authorList>
    </citation>
    <scope>NUCLEOTIDE SEQUENCE [LARGE SCALE GENOMIC DNA]</scope>
    <source>
        <strain evidence="1">RU1</strain>
    </source>
</reference>
<dbReference type="EMBL" id="LAQJ01000253">
    <property type="protein sequence ID" value="KKO18572.1"/>
    <property type="molecule type" value="Genomic_DNA"/>
</dbReference>
<proteinExistence type="predicted"/>